<organism evidence="3 4">
    <name type="scientific">Purpureocillium lavendulum</name>
    <dbReference type="NCBI Taxonomy" id="1247861"/>
    <lineage>
        <taxon>Eukaryota</taxon>
        <taxon>Fungi</taxon>
        <taxon>Dikarya</taxon>
        <taxon>Ascomycota</taxon>
        <taxon>Pezizomycotina</taxon>
        <taxon>Sordariomycetes</taxon>
        <taxon>Hypocreomycetidae</taxon>
        <taxon>Hypocreales</taxon>
        <taxon>Ophiocordycipitaceae</taxon>
        <taxon>Purpureocillium</taxon>
    </lineage>
</organism>
<dbReference type="AlphaFoldDB" id="A0AB34FMP8"/>
<dbReference type="PANTHER" id="PTHR37534">
    <property type="entry name" value="TRANSCRIPTIONAL ACTIVATOR PROTEIN UGA3"/>
    <property type="match status" value="1"/>
</dbReference>
<name>A0AB34FMP8_9HYPO</name>
<sequence length="530" mass="58780">MQQTGRQGDDGSAFFFQHYEHSISGWAYSLKDDGKGNYLRFVLDFIRDPRCPPDSAFRLAVLAWTAKHWAVTCQPGDTTWRSFYDRAMATMQRLEEQDSDGSPDLSTSGHQVMASASEVIICSTLFLCRCDVLNDDLNSILNHLEALKLRLDAHLSGPPLSAFASQILLWLGYLHVRVSIFAPSPVANTPQDGSVATTLLDVIASHPTYEQIVNRSQTYLVEIFGESYPPEELLQDAEKAPVAVRTHETFCLIANMLRYRSWKRLATQKGVSSDQLELEKAKVEAIDVDIRRMDVEFGLAMATNPSAAVIRRICFQSAPAPPLSTFSMTNTQFVSSPGSTGVSPVSQSMLQHGSSDESLNRASSQWLACYAVFLTAKILWSRFLHPTARSDSSAATAVKSILSIALHLRRAHEASSPSTSWPHKIPRSMLWPLPLFIAGVETTDEVHADWIRGFMNEVTSSWGGEVAMSAKTRDLHKPVGQRDGCDTNGPNRVQILMGRVRRLQDQLGCRVDIESVVRDMSDESGRGFIL</sequence>
<gene>
    <name evidence="3" type="ORF">O9K51_08084</name>
</gene>
<evidence type="ECO:0000313" key="3">
    <source>
        <dbReference type="EMBL" id="KAJ6440193.1"/>
    </source>
</evidence>
<proteinExistence type="predicted"/>
<keyword evidence="4" id="KW-1185">Reference proteome</keyword>
<dbReference type="InterPro" id="IPR021858">
    <property type="entry name" value="Fun_TF"/>
</dbReference>
<accession>A0AB34FMP8</accession>
<evidence type="ECO:0000256" key="2">
    <source>
        <dbReference type="ARBA" id="ARBA00023242"/>
    </source>
</evidence>
<evidence type="ECO:0000256" key="1">
    <source>
        <dbReference type="ARBA" id="ARBA00004123"/>
    </source>
</evidence>
<dbReference type="Pfam" id="PF11951">
    <property type="entry name" value="Fungal_trans_2"/>
    <property type="match status" value="1"/>
</dbReference>
<dbReference type="Proteomes" id="UP001163105">
    <property type="component" value="Unassembled WGS sequence"/>
</dbReference>
<protein>
    <submittedName>
        <fullName evidence="3">Fungal specific transcription factor domain-containing protein</fullName>
    </submittedName>
</protein>
<dbReference type="GO" id="GO:0005634">
    <property type="term" value="C:nucleus"/>
    <property type="evidence" value="ECO:0007669"/>
    <property type="project" value="UniProtKB-SubCell"/>
</dbReference>
<comment type="subcellular location">
    <subcellularLocation>
        <location evidence="1">Nucleus</location>
    </subcellularLocation>
</comment>
<keyword evidence="2" id="KW-0539">Nucleus</keyword>
<dbReference type="EMBL" id="JAQHRD010000006">
    <property type="protein sequence ID" value="KAJ6440193.1"/>
    <property type="molecule type" value="Genomic_DNA"/>
</dbReference>
<reference evidence="3" key="1">
    <citation type="submission" date="2023-01" db="EMBL/GenBank/DDBJ databases">
        <title>The growth and conidiation of Purpureocillium lavendulum are regulated by nitrogen source and histone H3K14 acetylation.</title>
        <authorList>
            <person name="Tang P."/>
            <person name="Han J."/>
            <person name="Zhang C."/>
            <person name="Tang P."/>
            <person name="Qi F."/>
            <person name="Zhang K."/>
            <person name="Liang L."/>
        </authorList>
    </citation>
    <scope>NUCLEOTIDE SEQUENCE</scope>
    <source>
        <strain evidence="3">YMF1.00683</strain>
    </source>
</reference>
<dbReference type="PANTHER" id="PTHR37534:SF46">
    <property type="entry name" value="ZN(II)2CYS6 TRANSCRIPTION FACTOR (EUROFUNG)"/>
    <property type="match status" value="1"/>
</dbReference>
<evidence type="ECO:0000313" key="4">
    <source>
        <dbReference type="Proteomes" id="UP001163105"/>
    </source>
</evidence>
<comment type="caution">
    <text evidence="3">The sequence shown here is derived from an EMBL/GenBank/DDBJ whole genome shotgun (WGS) entry which is preliminary data.</text>
</comment>